<dbReference type="SUPFAM" id="SSF143243">
    <property type="entry name" value="Nqo5-like"/>
    <property type="match status" value="1"/>
</dbReference>
<evidence type="ECO:0000256" key="2">
    <source>
        <dbReference type="ARBA" id="ARBA00022448"/>
    </source>
</evidence>
<dbReference type="GO" id="GO:0005886">
    <property type="term" value="C:plasma membrane"/>
    <property type="evidence" value="ECO:0007669"/>
    <property type="project" value="UniProtKB-SubCell"/>
</dbReference>
<keyword evidence="5" id="KW-0472">Membrane</keyword>
<keyword evidence="4 5" id="KW-0830">Ubiquinone</keyword>
<dbReference type="GO" id="GO:0050136">
    <property type="term" value="F:NADH dehydrogenase (quinone) (non-electrogenic) activity"/>
    <property type="evidence" value="ECO:0007669"/>
    <property type="project" value="UniProtKB-UniRule"/>
</dbReference>
<dbReference type="RefSeq" id="WP_184302125.1">
    <property type="nucleotide sequence ID" value="NZ_JACHLP010000007.1"/>
</dbReference>
<keyword evidence="10" id="KW-1185">Reference proteome</keyword>
<dbReference type="EC" id="7.1.1.-" evidence="5"/>
<dbReference type="Gene3D" id="3.30.460.80">
    <property type="entry name" value="NADH:ubiquinone oxidoreductase, 30kDa subunit"/>
    <property type="match status" value="1"/>
</dbReference>
<dbReference type="AlphaFoldDB" id="A0A840LFW4"/>
<dbReference type="NCBIfam" id="NF004730">
    <property type="entry name" value="PRK06074.1-1"/>
    <property type="match status" value="1"/>
</dbReference>
<dbReference type="NCBIfam" id="TIGR01961">
    <property type="entry name" value="NuoC_fam"/>
    <property type="match status" value="1"/>
</dbReference>
<organism evidence="9 10">
    <name type="scientific">Roseateles oligotrophus</name>
    <dbReference type="NCBI Taxonomy" id="1769250"/>
    <lineage>
        <taxon>Bacteria</taxon>
        <taxon>Pseudomonadati</taxon>
        <taxon>Pseudomonadota</taxon>
        <taxon>Betaproteobacteria</taxon>
        <taxon>Burkholderiales</taxon>
        <taxon>Sphaerotilaceae</taxon>
        <taxon>Roseateles</taxon>
    </lineage>
</organism>
<protein>
    <recommendedName>
        <fullName evidence="5">NADH-quinone oxidoreductase subunit C</fullName>
        <ecNumber evidence="5">7.1.1.-</ecNumber>
    </recommendedName>
    <alternativeName>
        <fullName evidence="5">NADH dehydrogenase I subunit C</fullName>
    </alternativeName>
    <alternativeName>
        <fullName evidence="5">NDH-1 subunit C</fullName>
    </alternativeName>
</protein>
<feature type="domain" description="NADH:ubiquinone oxidoreductase 30kDa subunit" evidence="8">
    <location>
        <begin position="31"/>
        <end position="160"/>
    </location>
</feature>
<evidence type="ECO:0000313" key="10">
    <source>
        <dbReference type="Proteomes" id="UP000562027"/>
    </source>
</evidence>
<dbReference type="PANTHER" id="PTHR10884:SF14">
    <property type="entry name" value="NADH DEHYDROGENASE [UBIQUINONE] IRON-SULFUR PROTEIN 3, MITOCHONDRIAL"/>
    <property type="match status" value="1"/>
</dbReference>
<comment type="subunit">
    <text evidence="5">NDH-1 is composed of 14 different subunits. Subunits NuoB, C, D, E, F, and G constitute the peripheral sector of the complex.</text>
</comment>
<dbReference type="EMBL" id="JACHLP010000007">
    <property type="protein sequence ID" value="MBB4844929.1"/>
    <property type="molecule type" value="Genomic_DNA"/>
</dbReference>
<evidence type="ECO:0000313" key="9">
    <source>
        <dbReference type="EMBL" id="MBB4844929.1"/>
    </source>
</evidence>
<name>A0A840LFW4_9BURK</name>
<comment type="function">
    <text evidence="5">NDH-1 shuttles electrons from NADH, via FMN and iron-sulfur (Fe-S) centers, to quinones in the respiratory chain. The immediate electron acceptor for the enzyme in this species is believed to be ubiquinone. Couples the redox reaction to proton translocation (for every two electrons transferred, four hydrogen ions are translocated across the cytoplasmic membrane), and thus conserves the redox energy in a proton gradient.</text>
</comment>
<dbReference type="Pfam" id="PF00329">
    <property type="entry name" value="Complex1_30kDa"/>
    <property type="match status" value="1"/>
</dbReference>
<dbReference type="PANTHER" id="PTHR10884">
    <property type="entry name" value="NADH DEHYDROGENASE UBIQUINONE IRON-SULFUR PROTEIN 3"/>
    <property type="match status" value="1"/>
</dbReference>
<keyword evidence="5" id="KW-1003">Cell membrane</keyword>
<keyword evidence="5 6" id="KW-0520">NAD</keyword>
<sequence>MSKLDTLKAALEAALGEKIQNLKTEFGEITVQVSAADYAAAAKILRDHSELRFDQLIDLCGLDYSSYKDGAVEGPRYAVAVHLLSVNKNWRVRLKVFCPDDDFPCVAALTPLWTSANWFEREAFDLFGIIFEGHEDLRRILTDYGFIGHPMRKDFPTTGNVEMRYDAEARRVIYQAVTIEQREITPRVIREDNYGGH</sequence>
<accession>A0A840LFW4</accession>
<dbReference type="GO" id="GO:0008137">
    <property type="term" value="F:NADH dehydrogenase (ubiquinone) activity"/>
    <property type="evidence" value="ECO:0007669"/>
    <property type="project" value="InterPro"/>
</dbReference>
<comment type="caution">
    <text evidence="9">The sequence shown here is derived from an EMBL/GenBank/DDBJ whole genome shotgun (WGS) entry which is preliminary data.</text>
</comment>
<comment type="catalytic activity">
    <reaction evidence="5 7">
        <text>a quinone + NADH + 5 H(+)(in) = a quinol + NAD(+) + 4 H(+)(out)</text>
        <dbReference type="Rhea" id="RHEA:57888"/>
        <dbReference type="ChEBI" id="CHEBI:15378"/>
        <dbReference type="ChEBI" id="CHEBI:24646"/>
        <dbReference type="ChEBI" id="CHEBI:57540"/>
        <dbReference type="ChEBI" id="CHEBI:57945"/>
        <dbReference type="ChEBI" id="CHEBI:132124"/>
    </reaction>
</comment>
<comment type="subcellular location">
    <subcellularLocation>
        <location evidence="5">Cell membrane</location>
        <topology evidence="5">Peripheral membrane protein</topology>
        <orientation evidence="5">Cytoplasmic side</orientation>
    </subcellularLocation>
</comment>
<reference evidence="9 10" key="1">
    <citation type="submission" date="2020-08" db="EMBL/GenBank/DDBJ databases">
        <title>Functional genomics of gut bacteria from endangered species of beetles.</title>
        <authorList>
            <person name="Carlos-Shanley C."/>
        </authorList>
    </citation>
    <scope>NUCLEOTIDE SEQUENCE [LARGE SCALE GENOMIC DNA]</scope>
    <source>
        <strain evidence="9 10">S00239</strain>
    </source>
</reference>
<evidence type="ECO:0000256" key="6">
    <source>
        <dbReference type="RuleBase" id="RU003456"/>
    </source>
</evidence>
<dbReference type="HAMAP" id="MF_01357">
    <property type="entry name" value="NDH1_NuoC"/>
    <property type="match status" value="1"/>
</dbReference>
<keyword evidence="2 5" id="KW-0813">Transport</keyword>
<keyword evidence="5 6" id="KW-1278">Translocase</keyword>
<dbReference type="InterPro" id="IPR010218">
    <property type="entry name" value="NADH_DH_suC"/>
</dbReference>
<comment type="similarity">
    <text evidence="1 5 6">Belongs to the complex I 30 kDa subunit family.</text>
</comment>
<dbReference type="InterPro" id="IPR037232">
    <property type="entry name" value="NADH_quin_OxRdtase_su_C/D-like"/>
</dbReference>
<keyword evidence="3 5" id="KW-0874">Quinone</keyword>
<gene>
    <name evidence="5" type="primary">nuoC</name>
    <name evidence="9" type="ORF">HNP55_003475</name>
</gene>
<evidence type="ECO:0000256" key="1">
    <source>
        <dbReference type="ARBA" id="ARBA00007569"/>
    </source>
</evidence>
<dbReference type="PROSITE" id="PS00542">
    <property type="entry name" value="COMPLEX1_30K"/>
    <property type="match status" value="1"/>
</dbReference>
<evidence type="ECO:0000256" key="5">
    <source>
        <dbReference type="HAMAP-Rule" id="MF_01357"/>
    </source>
</evidence>
<proteinExistence type="inferred from homology"/>
<dbReference type="Proteomes" id="UP000562027">
    <property type="component" value="Unassembled WGS sequence"/>
</dbReference>
<dbReference type="InterPro" id="IPR020396">
    <property type="entry name" value="NADH_UbQ_OxRdtase_CS"/>
</dbReference>
<evidence type="ECO:0000256" key="3">
    <source>
        <dbReference type="ARBA" id="ARBA00022719"/>
    </source>
</evidence>
<dbReference type="GO" id="GO:0048038">
    <property type="term" value="F:quinone binding"/>
    <property type="evidence" value="ECO:0007669"/>
    <property type="project" value="UniProtKB-KW"/>
</dbReference>
<evidence type="ECO:0000256" key="7">
    <source>
        <dbReference type="RuleBase" id="RU003582"/>
    </source>
</evidence>
<evidence type="ECO:0000256" key="4">
    <source>
        <dbReference type="ARBA" id="ARBA00023075"/>
    </source>
</evidence>
<evidence type="ECO:0000259" key="8">
    <source>
        <dbReference type="Pfam" id="PF00329"/>
    </source>
</evidence>
<dbReference type="InterPro" id="IPR001268">
    <property type="entry name" value="NADH_UbQ_OxRdtase_30kDa_su"/>
</dbReference>